<feature type="region of interest" description="Disordered" evidence="1">
    <location>
        <begin position="17"/>
        <end position="135"/>
    </location>
</feature>
<dbReference type="InterPro" id="IPR002881">
    <property type="entry name" value="DUF58"/>
</dbReference>
<dbReference type="Pfam" id="PF01345">
    <property type="entry name" value="DUF11"/>
    <property type="match status" value="1"/>
</dbReference>
<keyword evidence="2" id="KW-0472">Membrane</keyword>
<evidence type="ECO:0000256" key="2">
    <source>
        <dbReference type="SAM" id="Phobius"/>
    </source>
</evidence>
<comment type="caution">
    <text evidence="5">The sequence shown here is derived from an EMBL/GenBank/DDBJ whole genome shotgun (WGS) entry which is preliminary data.</text>
</comment>
<feature type="transmembrane region" description="Helical" evidence="2">
    <location>
        <begin position="195"/>
        <end position="225"/>
    </location>
</feature>
<feature type="domain" description="DUF11" evidence="3">
    <location>
        <begin position="236"/>
        <end position="303"/>
    </location>
</feature>
<dbReference type="PANTHER" id="PTHR33608">
    <property type="entry name" value="BLL2464 PROTEIN"/>
    <property type="match status" value="1"/>
</dbReference>
<proteinExistence type="predicted"/>
<dbReference type="AlphaFoldDB" id="A0A498KXU4"/>
<evidence type="ECO:0000313" key="5">
    <source>
        <dbReference type="EMBL" id="RXK50159.1"/>
    </source>
</evidence>
<dbReference type="InterPro" id="IPR001434">
    <property type="entry name" value="OmcB-like_DUF11"/>
</dbReference>
<dbReference type="PANTHER" id="PTHR33608:SF6">
    <property type="entry name" value="BLL2464 PROTEIN"/>
    <property type="match status" value="1"/>
</dbReference>
<accession>A0A498KXU4</accession>
<evidence type="ECO:0000313" key="6">
    <source>
        <dbReference type="Proteomes" id="UP000289691"/>
    </source>
</evidence>
<dbReference type="EMBL" id="RDFA01000002">
    <property type="protein sequence ID" value="RXK50159.1"/>
    <property type="molecule type" value="Genomic_DNA"/>
</dbReference>
<keyword evidence="2" id="KW-1133">Transmembrane helix</keyword>
<evidence type="ECO:0000259" key="4">
    <source>
        <dbReference type="Pfam" id="PF01882"/>
    </source>
</evidence>
<feature type="compositionally biased region" description="Low complexity" evidence="1">
    <location>
        <begin position="67"/>
        <end position="77"/>
    </location>
</feature>
<evidence type="ECO:0000259" key="3">
    <source>
        <dbReference type="Pfam" id="PF01345"/>
    </source>
</evidence>
<keyword evidence="2" id="KW-0812">Transmembrane</keyword>
<feature type="compositionally biased region" description="Basic residues" evidence="1">
    <location>
        <begin position="107"/>
        <end position="116"/>
    </location>
</feature>
<feature type="domain" description="DUF58" evidence="4">
    <location>
        <begin position="381"/>
        <end position="488"/>
    </location>
</feature>
<reference evidence="5 6" key="1">
    <citation type="submission" date="2019-01" db="EMBL/GenBank/DDBJ databases">
        <title>Halorientalis sp. F13-25 a new haloarchaeum isolated from hypersaline water.</title>
        <authorList>
            <person name="Ana D.-V."/>
            <person name="Cristina S.-P."/>
            <person name="Antonio V."/>
        </authorList>
    </citation>
    <scope>NUCLEOTIDE SEQUENCE [LARGE SCALE GENOMIC DNA]</scope>
    <source>
        <strain evidence="5 6">F13-25</strain>
    </source>
</reference>
<dbReference type="Pfam" id="PF01882">
    <property type="entry name" value="DUF58"/>
    <property type="match status" value="1"/>
</dbReference>
<gene>
    <name evidence="5" type="ORF">EAF64_06240</name>
</gene>
<name>A0A498KXU4_9EURY</name>
<feature type="compositionally biased region" description="Low complexity" evidence="1">
    <location>
        <begin position="117"/>
        <end position="127"/>
    </location>
</feature>
<evidence type="ECO:0000256" key="1">
    <source>
        <dbReference type="SAM" id="MobiDB-lite"/>
    </source>
</evidence>
<dbReference type="Proteomes" id="UP000289691">
    <property type="component" value="Unassembled WGS sequence"/>
</dbReference>
<sequence length="606" mass="63299">MRTDAPGPARCRVRVHGRRGGAGVHAAVGRRERTGGGRPRRLGAVGGRRRRAGRTRPLVDDGRWRVAPGPHRQGAAGARRRYRPAVGSPLDAGGGRTGAVAGTDRDRRRRRPRRPIRLLAGGSARAADGGRLDGRRRRTGLLRGTAALASGPGADRVARRADVLAASSCRAGDTAGGERVSGTVQRTGRWRGLSAAALLVGALGLLTWTPALLPVAALAVALLAYGRVVAPPAGTLALTRSVDDPDPDPGDEVTVRLTVENVGDRTIPECRLVDGVPPALRVVDGAPSLGTSLRPGGTATLSYTVEAASGIHEFQPATVLLRDAAGVIERRVEVAADDATELGEPPRLDDGQRLPLRAANARFAGRRTVDGSGDGLTFRTIREYRRGDPLSRIDWQRRARAGELATVEFHPERSLPVVLVIDTRPVAAVAPSPEGETAVERSLSAAAALFGGLSADDHRVGVATLGPERAWLAPGRGRAHEQRARELFSNSVERGGDDGAGGAASDATDAGRGWLRERLPGTAEVIVLTPAVDDAVVGLIEGVAALGTPVSVVSPDPTAENTAGRTLARFERRDRLADVRASGVPVVDVGPSEGVERALATAGWSR</sequence>
<organism evidence="5 6">
    <name type="scientific">Halorientalis pallida</name>
    <dbReference type="NCBI Taxonomy" id="2479928"/>
    <lineage>
        <taxon>Archaea</taxon>
        <taxon>Methanobacteriati</taxon>
        <taxon>Methanobacteriota</taxon>
        <taxon>Stenosarchaea group</taxon>
        <taxon>Halobacteria</taxon>
        <taxon>Halobacteriales</taxon>
        <taxon>Haloarculaceae</taxon>
        <taxon>Halorientalis</taxon>
    </lineage>
</organism>
<keyword evidence="6" id="KW-1185">Reference proteome</keyword>
<protein>
    <submittedName>
        <fullName evidence="5">DUF58 domain-containing protein</fullName>
    </submittedName>
</protein>